<evidence type="ECO:0000313" key="2">
    <source>
        <dbReference type="Proteomes" id="UP000033671"/>
    </source>
</evidence>
<dbReference type="EMBL" id="LAOA01000020">
    <property type="protein sequence ID" value="KJV76495.1"/>
    <property type="molecule type" value="Genomic_DNA"/>
</dbReference>
<gene>
    <name evidence="1" type="ORF">OTSTA716_0757</name>
</gene>
<reference evidence="1 2" key="1">
    <citation type="submission" date="2015-01" db="EMBL/GenBank/DDBJ databases">
        <title>Genome Sequencing of Rickettsiales.</title>
        <authorList>
            <person name="Daugherty S.C."/>
            <person name="Su Q."/>
            <person name="Abolude K."/>
            <person name="Beier-Sexton M."/>
            <person name="Carlyon J.A."/>
            <person name="Carter R."/>
            <person name="Day N.P."/>
            <person name="Dumler S.J."/>
            <person name="Dyachenko V."/>
            <person name="Godinez A."/>
            <person name="Kurtti T.J."/>
            <person name="Lichay M."/>
            <person name="Mullins K.E."/>
            <person name="Ott S."/>
            <person name="Pappas-Brown V."/>
            <person name="Paris D.H."/>
            <person name="Patel P."/>
            <person name="Richards A.L."/>
            <person name="Sadzewicz L."/>
            <person name="Sears K."/>
            <person name="Seidman D."/>
            <person name="Sengamalay N."/>
            <person name="Stenos J."/>
            <person name="Tallon L.J."/>
            <person name="Vincent G."/>
            <person name="Fraser C.M."/>
            <person name="Munderloh U."/>
            <person name="Dunning-Hotopp J.C."/>
        </authorList>
    </citation>
    <scope>NUCLEOTIDE SEQUENCE [LARGE SCALE GENOMIC DNA]</scope>
    <source>
        <strain evidence="1 2">TA716</strain>
    </source>
</reference>
<accession>A0A0F3P820</accession>
<dbReference type="AlphaFoldDB" id="A0A0F3P820"/>
<dbReference type="Proteomes" id="UP000033671">
    <property type="component" value="Unassembled WGS sequence"/>
</dbReference>
<name>A0A0F3P820_ORITS</name>
<comment type="caution">
    <text evidence="1">The sequence shown here is derived from an EMBL/GenBank/DDBJ whole genome shotgun (WGS) entry which is preliminary data.</text>
</comment>
<organism evidence="1 2">
    <name type="scientific">Orientia tsutsugamushi str. TA716</name>
    <dbReference type="NCBI Taxonomy" id="1359175"/>
    <lineage>
        <taxon>Bacteria</taxon>
        <taxon>Pseudomonadati</taxon>
        <taxon>Pseudomonadota</taxon>
        <taxon>Alphaproteobacteria</taxon>
        <taxon>Rickettsiales</taxon>
        <taxon>Rickettsiaceae</taxon>
        <taxon>Rickettsieae</taxon>
        <taxon>Orientia</taxon>
    </lineage>
</organism>
<evidence type="ECO:0000313" key="1">
    <source>
        <dbReference type="EMBL" id="KJV76495.1"/>
    </source>
</evidence>
<proteinExistence type="predicted"/>
<sequence>MLLILNSVLYIINDAISKLSLKQLQCQIFMQSTVLGFMTLTILRAIQKKHEALH</sequence>
<protein>
    <submittedName>
        <fullName evidence="1">Uncharacterized protein</fullName>
    </submittedName>
</protein>